<reference evidence="1" key="1">
    <citation type="submission" date="2022-03" db="EMBL/GenBank/DDBJ databases">
        <title>Interactions between chemoautotrophic and heterotrophic bacteria.</title>
        <authorList>
            <person name="Santoro A."/>
        </authorList>
    </citation>
    <scope>NUCLEOTIDE SEQUENCE</scope>
    <source>
        <strain evidence="1">Nb-106</strain>
    </source>
</reference>
<organism evidence="1 2">
    <name type="scientific">Nitrobacter winogradskyi</name>
    <name type="common">Nitrobacter agilis</name>
    <dbReference type="NCBI Taxonomy" id="913"/>
    <lineage>
        <taxon>Bacteria</taxon>
        <taxon>Pseudomonadati</taxon>
        <taxon>Pseudomonadota</taxon>
        <taxon>Alphaproteobacteria</taxon>
        <taxon>Hyphomicrobiales</taxon>
        <taxon>Nitrobacteraceae</taxon>
        <taxon>Nitrobacter</taxon>
    </lineage>
</organism>
<evidence type="ECO:0000313" key="1">
    <source>
        <dbReference type="EMBL" id="MCP2000810.1"/>
    </source>
</evidence>
<dbReference type="EMBL" id="JALJZS010000002">
    <property type="protein sequence ID" value="MCP2000810.1"/>
    <property type="molecule type" value="Genomic_DNA"/>
</dbReference>
<protein>
    <submittedName>
        <fullName evidence="1">Uncharacterized protein</fullName>
    </submittedName>
</protein>
<sequence>MRADIIVKAMMIGIAFAGPCDNEGGAGPSFISLGGEGRARLAATQLSLKLKRRRQQERARLGQTQLIASRRPITLVQDVAQRCLHDYRLIDSVETDVEHLVATSQKQPSRASE</sequence>
<accession>A0ACC6APK1</accession>
<name>A0ACC6APK1_NITWI</name>
<keyword evidence="2" id="KW-1185">Reference proteome</keyword>
<proteinExistence type="predicted"/>
<gene>
    <name evidence="1" type="ORF">J2S34_003258</name>
</gene>
<evidence type="ECO:0000313" key="2">
    <source>
        <dbReference type="Proteomes" id="UP001205486"/>
    </source>
</evidence>
<dbReference type="Proteomes" id="UP001205486">
    <property type="component" value="Unassembled WGS sequence"/>
</dbReference>
<comment type="caution">
    <text evidence="1">The sequence shown here is derived from an EMBL/GenBank/DDBJ whole genome shotgun (WGS) entry which is preliminary data.</text>
</comment>